<dbReference type="Proteomes" id="UP001225646">
    <property type="component" value="Unassembled WGS sequence"/>
</dbReference>
<evidence type="ECO:0000256" key="9">
    <source>
        <dbReference type="RuleBase" id="RU366031"/>
    </source>
</evidence>
<dbReference type="PANTHER" id="PTHR38042:SF1">
    <property type="entry name" value="UROPORPHYRINOGEN-III SYNTHASE, CHLOROPLASTIC"/>
    <property type="match status" value="1"/>
</dbReference>
<accession>A0ABT9VJN6</accession>
<dbReference type="Pfam" id="PF02602">
    <property type="entry name" value="HEM4"/>
    <property type="match status" value="1"/>
</dbReference>
<proteinExistence type="inferred from homology"/>
<protein>
    <recommendedName>
        <fullName evidence="7 9">Uroporphyrinogen-III synthase</fullName>
        <ecNumber evidence="3 9">4.2.1.75</ecNumber>
    </recommendedName>
</protein>
<keyword evidence="12" id="KW-1185">Reference proteome</keyword>
<gene>
    <name evidence="11" type="ORF">J2S06_000244</name>
</gene>
<comment type="similarity">
    <text evidence="2 9">Belongs to the uroporphyrinogen-III synthase family.</text>
</comment>
<evidence type="ECO:0000256" key="3">
    <source>
        <dbReference type="ARBA" id="ARBA00013109"/>
    </source>
</evidence>
<evidence type="ECO:0000313" key="12">
    <source>
        <dbReference type="Proteomes" id="UP001225646"/>
    </source>
</evidence>
<evidence type="ECO:0000313" key="11">
    <source>
        <dbReference type="EMBL" id="MDQ0161174.1"/>
    </source>
</evidence>
<dbReference type="Gene3D" id="3.40.50.10090">
    <property type="match status" value="2"/>
</dbReference>
<comment type="pathway">
    <text evidence="1 9">Porphyrin-containing compound metabolism; protoporphyrin-IX biosynthesis; coproporphyrinogen-III from 5-aminolevulinate: step 3/4.</text>
</comment>
<comment type="caution">
    <text evidence="11">The sequence shown here is derived from an EMBL/GenBank/DDBJ whole genome shotgun (WGS) entry which is preliminary data.</text>
</comment>
<dbReference type="RefSeq" id="WP_419151028.1">
    <property type="nucleotide sequence ID" value="NZ_JAUSTR010000001.1"/>
</dbReference>
<evidence type="ECO:0000256" key="5">
    <source>
        <dbReference type="ARBA" id="ARBA00023244"/>
    </source>
</evidence>
<evidence type="ECO:0000256" key="8">
    <source>
        <dbReference type="ARBA" id="ARBA00048617"/>
    </source>
</evidence>
<reference evidence="11 12" key="1">
    <citation type="submission" date="2023-07" db="EMBL/GenBank/DDBJ databases">
        <title>Genomic Encyclopedia of Type Strains, Phase IV (KMG-IV): sequencing the most valuable type-strain genomes for metagenomic binning, comparative biology and taxonomic classification.</title>
        <authorList>
            <person name="Goeker M."/>
        </authorList>
    </citation>
    <scope>NUCLEOTIDE SEQUENCE [LARGE SCALE GENOMIC DNA]</scope>
    <source>
        <strain evidence="11 12">DSM 19092</strain>
    </source>
</reference>
<dbReference type="InterPro" id="IPR036108">
    <property type="entry name" value="4pyrrol_syn_uPrphyn_synt_sf"/>
</dbReference>
<keyword evidence="4 9" id="KW-0456">Lyase</keyword>
<comment type="function">
    <text evidence="6 9">Catalyzes cyclization of the linear tetrapyrrole, hydroxymethylbilane, to the macrocyclic uroporphyrinogen III.</text>
</comment>
<evidence type="ECO:0000256" key="1">
    <source>
        <dbReference type="ARBA" id="ARBA00004772"/>
    </source>
</evidence>
<organism evidence="11 12">
    <name type="scientific">Aeribacillus alveayuensis</name>
    <dbReference type="NCBI Taxonomy" id="279215"/>
    <lineage>
        <taxon>Bacteria</taxon>
        <taxon>Bacillati</taxon>
        <taxon>Bacillota</taxon>
        <taxon>Bacilli</taxon>
        <taxon>Bacillales</taxon>
        <taxon>Bacillaceae</taxon>
        <taxon>Aeribacillus</taxon>
    </lineage>
</organism>
<dbReference type="CDD" id="cd06578">
    <property type="entry name" value="HemD"/>
    <property type="match status" value="1"/>
</dbReference>
<sequence length="266" mass="30695">MINPEKPLAGLKILNTRARHQAKTFSKKIKEKGGIPYEIPLINIRRSEPKFSLREILKDISKNDWIIFTSSNGITYFFDHLKQERIDECVLSQVQIAVVGDKTKKTAEKFNLQVKVCPKSFSAEALAKDLAQIVNKENKIIVVRGNLARPLLREKLSQHGFSIIDFIAYETEHNVYNKEELYHLIKNKQLDIITFTSSSTVVSFMNFIQHYKLQDELYPIVFVCIGPVTERTLASYGTYSILVPEKYTIDGMVELMCLYVTRKREE</sequence>
<evidence type="ECO:0000256" key="7">
    <source>
        <dbReference type="ARBA" id="ARBA00040167"/>
    </source>
</evidence>
<feature type="domain" description="Tetrapyrrole biosynthesis uroporphyrinogen III synthase" evidence="10">
    <location>
        <begin position="24"/>
        <end position="254"/>
    </location>
</feature>
<name>A0ABT9VJN6_9BACI</name>
<evidence type="ECO:0000256" key="2">
    <source>
        <dbReference type="ARBA" id="ARBA00008133"/>
    </source>
</evidence>
<dbReference type="SUPFAM" id="SSF69618">
    <property type="entry name" value="HemD-like"/>
    <property type="match status" value="1"/>
</dbReference>
<evidence type="ECO:0000256" key="6">
    <source>
        <dbReference type="ARBA" id="ARBA00037589"/>
    </source>
</evidence>
<dbReference type="EC" id="4.2.1.75" evidence="3 9"/>
<comment type="catalytic activity">
    <reaction evidence="8 9">
        <text>hydroxymethylbilane = uroporphyrinogen III + H2O</text>
        <dbReference type="Rhea" id="RHEA:18965"/>
        <dbReference type="ChEBI" id="CHEBI:15377"/>
        <dbReference type="ChEBI" id="CHEBI:57308"/>
        <dbReference type="ChEBI" id="CHEBI:57845"/>
        <dbReference type="EC" id="4.2.1.75"/>
    </reaction>
</comment>
<dbReference type="GO" id="GO:0004852">
    <property type="term" value="F:uroporphyrinogen-III synthase activity"/>
    <property type="evidence" value="ECO:0007669"/>
    <property type="project" value="UniProtKB-EC"/>
</dbReference>
<evidence type="ECO:0000256" key="4">
    <source>
        <dbReference type="ARBA" id="ARBA00023239"/>
    </source>
</evidence>
<dbReference type="InterPro" id="IPR003754">
    <property type="entry name" value="4pyrrol_synth_uPrphyn_synth"/>
</dbReference>
<evidence type="ECO:0000259" key="10">
    <source>
        <dbReference type="Pfam" id="PF02602"/>
    </source>
</evidence>
<dbReference type="EMBL" id="JAUSTR010000001">
    <property type="protein sequence ID" value="MDQ0161174.1"/>
    <property type="molecule type" value="Genomic_DNA"/>
</dbReference>
<keyword evidence="5 9" id="KW-0627">Porphyrin biosynthesis</keyword>
<dbReference type="PANTHER" id="PTHR38042">
    <property type="entry name" value="UROPORPHYRINOGEN-III SYNTHASE, CHLOROPLASTIC"/>
    <property type="match status" value="1"/>
</dbReference>
<dbReference type="InterPro" id="IPR039793">
    <property type="entry name" value="UROS/Hem4"/>
</dbReference>